<dbReference type="SUPFAM" id="SSF46938">
    <property type="entry name" value="CRAL/TRIO N-terminal domain"/>
    <property type="match status" value="1"/>
</dbReference>
<organism evidence="2 3">
    <name type="scientific">Nesidiocoris tenuis</name>
    <dbReference type="NCBI Taxonomy" id="355587"/>
    <lineage>
        <taxon>Eukaryota</taxon>
        <taxon>Metazoa</taxon>
        <taxon>Ecdysozoa</taxon>
        <taxon>Arthropoda</taxon>
        <taxon>Hexapoda</taxon>
        <taxon>Insecta</taxon>
        <taxon>Pterygota</taxon>
        <taxon>Neoptera</taxon>
        <taxon>Paraneoptera</taxon>
        <taxon>Hemiptera</taxon>
        <taxon>Heteroptera</taxon>
        <taxon>Panheteroptera</taxon>
        <taxon>Cimicomorpha</taxon>
        <taxon>Miridae</taxon>
        <taxon>Dicyphina</taxon>
        <taxon>Nesidiocoris</taxon>
    </lineage>
</organism>
<dbReference type="SMART" id="SM01100">
    <property type="entry name" value="CRAL_TRIO_N"/>
    <property type="match status" value="1"/>
</dbReference>
<sequence>MSIDPRYRQQTEPPSPVAVEQAKNELRETPELVQSSLAELRKLLDEDATLHFKTDDDTLLIFLRPCKFYAQSAYELMKRAADFKVKYASTIKDLMPDDEKATLLDHKIVNVLANRDQHGRRVLIANLGSCWDTKNISGDQVFRLFYMIHILAMGEPETQIRGVVVILDFDGLGMKQVAQLTPSFSMRLLSFIQEAMPLRLKEVHIVRQPFIFNVVWKVFSPFIQQKLKGRIHFHGSKYKDLHAMMGKEQLPGEYGGDLAKLDYSSKDWYPTLKACESQIREWNTWGRKEST</sequence>
<dbReference type="SMART" id="SM00516">
    <property type="entry name" value="SEC14"/>
    <property type="match status" value="1"/>
</dbReference>
<protein>
    <submittedName>
        <fullName evidence="2">SEC14</fullName>
    </submittedName>
</protein>
<proteinExistence type="predicted"/>
<dbReference type="Gene3D" id="1.20.5.1200">
    <property type="entry name" value="Alpha-tocopherol transfer"/>
    <property type="match status" value="1"/>
</dbReference>
<gene>
    <name evidence="2" type="ORF">NTJ_01479</name>
</gene>
<dbReference type="EMBL" id="AP028909">
    <property type="protein sequence ID" value="BES88672.1"/>
    <property type="molecule type" value="Genomic_DNA"/>
</dbReference>
<dbReference type="SUPFAM" id="SSF52087">
    <property type="entry name" value="CRAL/TRIO domain"/>
    <property type="match status" value="1"/>
</dbReference>
<dbReference type="InterPro" id="IPR036865">
    <property type="entry name" value="CRAL-TRIO_dom_sf"/>
</dbReference>
<dbReference type="InterPro" id="IPR001251">
    <property type="entry name" value="CRAL-TRIO_dom"/>
</dbReference>
<dbReference type="PRINTS" id="PR00180">
    <property type="entry name" value="CRETINALDHBP"/>
</dbReference>
<evidence type="ECO:0000313" key="2">
    <source>
        <dbReference type="EMBL" id="BES88672.1"/>
    </source>
</evidence>
<feature type="domain" description="CRAL-TRIO" evidence="1">
    <location>
        <begin position="99"/>
        <end position="262"/>
    </location>
</feature>
<dbReference type="Pfam" id="PF00650">
    <property type="entry name" value="CRAL_TRIO"/>
    <property type="match status" value="1"/>
</dbReference>
<dbReference type="PROSITE" id="PS50191">
    <property type="entry name" value="CRAL_TRIO"/>
    <property type="match status" value="1"/>
</dbReference>
<dbReference type="Gene3D" id="3.40.525.10">
    <property type="entry name" value="CRAL-TRIO lipid binding domain"/>
    <property type="match status" value="1"/>
</dbReference>
<dbReference type="Gene3D" id="1.10.8.20">
    <property type="entry name" value="N-terminal domain of phosphatidylinositol transfer protein sec14p"/>
    <property type="match status" value="1"/>
</dbReference>
<dbReference type="CDD" id="cd00170">
    <property type="entry name" value="SEC14"/>
    <property type="match status" value="1"/>
</dbReference>
<reference evidence="2 3" key="1">
    <citation type="submission" date="2023-09" db="EMBL/GenBank/DDBJ databases">
        <title>Nesidiocoris tenuis whole genome shotgun sequence.</title>
        <authorList>
            <person name="Shibata T."/>
            <person name="Shimoda M."/>
            <person name="Kobayashi T."/>
            <person name="Uehara T."/>
        </authorList>
    </citation>
    <scope>NUCLEOTIDE SEQUENCE [LARGE SCALE GENOMIC DNA]</scope>
    <source>
        <strain evidence="2 3">Japan</strain>
    </source>
</reference>
<accession>A0ABN7AEH2</accession>
<dbReference type="InterPro" id="IPR036273">
    <property type="entry name" value="CRAL/TRIO_N_dom_sf"/>
</dbReference>
<dbReference type="InterPro" id="IPR011074">
    <property type="entry name" value="CRAL/TRIO_N_dom"/>
</dbReference>
<dbReference type="Proteomes" id="UP001307889">
    <property type="component" value="Chromosome 1"/>
</dbReference>
<evidence type="ECO:0000259" key="1">
    <source>
        <dbReference type="PROSITE" id="PS50191"/>
    </source>
</evidence>
<dbReference type="PANTHER" id="PTHR10174:SF212">
    <property type="entry name" value="MIP26555P1"/>
    <property type="match status" value="1"/>
</dbReference>
<dbReference type="PANTHER" id="PTHR10174">
    <property type="entry name" value="ALPHA-TOCOPHEROL TRANSFER PROTEIN-RELATED"/>
    <property type="match status" value="1"/>
</dbReference>
<keyword evidence="3" id="KW-1185">Reference proteome</keyword>
<name>A0ABN7AEH2_9HEMI</name>
<evidence type="ECO:0000313" key="3">
    <source>
        <dbReference type="Proteomes" id="UP001307889"/>
    </source>
</evidence>